<gene>
    <name evidence="3" type="ORF">CVIRNUC_006124</name>
</gene>
<evidence type="ECO:0000256" key="2">
    <source>
        <dbReference type="SAM" id="MobiDB-lite"/>
    </source>
</evidence>
<dbReference type="SUPFAM" id="SSF56815">
    <property type="entry name" value="Sec1/munc18-like (SM) proteins"/>
    <property type="match status" value="1"/>
</dbReference>
<feature type="region of interest" description="Disordered" evidence="2">
    <location>
        <begin position="496"/>
        <end position="517"/>
    </location>
</feature>
<accession>A0AAV1IAF9</accession>
<feature type="compositionally biased region" description="Low complexity" evidence="2">
    <location>
        <begin position="258"/>
        <end position="269"/>
    </location>
</feature>
<dbReference type="PANTHER" id="PTHR11679">
    <property type="entry name" value="VESICLE PROTEIN SORTING-ASSOCIATED"/>
    <property type="match status" value="1"/>
</dbReference>
<protein>
    <submittedName>
        <fullName evidence="3">Uncharacterized protein</fullName>
    </submittedName>
</protein>
<comment type="caution">
    <text evidence="3">The sequence shown here is derived from an EMBL/GenBank/DDBJ whole genome shotgun (WGS) entry which is preliminary data.</text>
</comment>
<dbReference type="InterPro" id="IPR001619">
    <property type="entry name" value="Sec1-like"/>
</dbReference>
<sequence>MQRDRAAARVLFGSDELPIVVITTRLLTQIHGMLIQLLKVYGDAPSCTIFCTTSEAAHASQPDIMLGEEAFSEYRAALLEDVSKSGHRAGTDEPGQLPGLSIEHLPLHACMLEPHSFVLPAASAAAAASSACLSAGNALHHGARGGPAASARETDGLKLLAHSLVDMASAANLRLEAFSVGRQAHTIGDEVSTLAQALPSAEAAALVLVDRSLDVITPLSPTNHPLDQIWNCLPRRASLGSPLAQSSDVAVPLPQSYGAPAGTDAGADAQRSSTGAQHRQSASHASDVALVWGSLHRPEDPQMGERLALLMGRSSRDARLYLRKWLREALRQAGIQPKIRIKAGTASDEELHSLAVLLAGAGPLYSWQHLTAAQLGFAAAAAGEACRQERWQWLAAGHEALFQACAKGANAVLTTMQQILADAAELASGRPESHSLADLLGLCLVALAFASELSISKGPAGIAAMASRLADSLSDAILKGLADVSGFDGVKDWQPCFAEPGGSTDPQEPSEMPDDATKGLHQSIRDKIATVMERLSIAAGARSRLKDMRRYLAHGAGSRAASSYLGGLTTALLSQQAVADMQHRTASLSAILKSGLGRLGIGQTPALPGTYSIVILFVVGGVSMGELRAAKQAAQSFESSRVQITATAQRQSPTLFVGGTLLLTASGLMDALACGI</sequence>
<dbReference type="EMBL" id="CAUYUE010000007">
    <property type="protein sequence ID" value="CAK0782929.1"/>
    <property type="molecule type" value="Genomic_DNA"/>
</dbReference>
<dbReference type="InterPro" id="IPR036045">
    <property type="entry name" value="Sec1-like_sf"/>
</dbReference>
<evidence type="ECO:0000313" key="3">
    <source>
        <dbReference type="EMBL" id="CAK0782929.1"/>
    </source>
</evidence>
<proteinExistence type="inferred from homology"/>
<feature type="region of interest" description="Disordered" evidence="2">
    <location>
        <begin position="252"/>
        <end position="282"/>
    </location>
</feature>
<evidence type="ECO:0000256" key="1">
    <source>
        <dbReference type="ARBA" id="ARBA00009884"/>
    </source>
</evidence>
<evidence type="ECO:0000313" key="4">
    <source>
        <dbReference type="Proteomes" id="UP001314263"/>
    </source>
</evidence>
<reference evidence="3 4" key="1">
    <citation type="submission" date="2023-10" db="EMBL/GenBank/DDBJ databases">
        <authorList>
            <person name="Maclean D."/>
            <person name="Macfadyen A."/>
        </authorList>
    </citation>
    <scope>NUCLEOTIDE SEQUENCE [LARGE SCALE GENOMIC DNA]</scope>
</reference>
<organism evidence="3 4">
    <name type="scientific">Coccomyxa viridis</name>
    <dbReference type="NCBI Taxonomy" id="1274662"/>
    <lineage>
        <taxon>Eukaryota</taxon>
        <taxon>Viridiplantae</taxon>
        <taxon>Chlorophyta</taxon>
        <taxon>core chlorophytes</taxon>
        <taxon>Trebouxiophyceae</taxon>
        <taxon>Trebouxiophyceae incertae sedis</taxon>
        <taxon>Coccomyxaceae</taxon>
        <taxon>Coccomyxa</taxon>
    </lineage>
</organism>
<feature type="compositionally biased region" description="Polar residues" evidence="2">
    <location>
        <begin position="270"/>
        <end position="282"/>
    </location>
</feature>
<comment type="similarity">
    <text evidence="1">Belongs to the STXBP/unc-18/SEC1 family.</text>
</comment>
<keyword evidence="4" id="KW-1185">Reference proteome</keyword>
<name>A0AAV1IAF9_9CHLO</name>
<dbReference type="GO" id="GO:0016192">
    <property type="term" value="P:vesicle-mediated transport"/>
    <property type="evidence" value="ECO:0007669"/>
    <property type="project" value="InterPro"/>
</dbReference>
<dbReference type="AlphaFoldDB" id="A0AAV1IAF9"/>
<dbReference type="Proteomes" id="UP001314263">
    <property type="component" value="Unassembled WGS sequence"/>
</dbReference>